<dbReference type="EMBL" id="JADBEF010000001">
    <property type="protein sequence ID" value="MBE1560022.1"/>
    <property type="molecule type" value="Genomic_DNA"/>
</dbReference>
<name>A0ABR9KER7_9ACTN</name>
<reference evidence="1 2" key="1">
    <citation type="submission" date="2020-10" db="EMBL/GenBank/DDBJ databases">
        <title>Sequencing the genomes of 1000 actinobacteria strains.</title>
        <authorList>
            <person name="Klenk H.-P."/>
        </authorList>
    </citation>
    <scope>NUCLEOTIDE SEQUENCE [LARGE SCALE GENOMIC DNA]</scope>
    <source>
        <strain evidence="1 2">DSM 43748</strain>
    </source>
</reference>
<dbReference type="RefSeq" id="WP_225960920.1">
    <property type="nucleotide sequence ID" value="NZ_BAAASY010000043.1"/>
</dbReference>
<dbReference type="Proteomes" id="UP000661607">
    <property type="component" value="Unassembled WGS sequence"/>
</dbReference>
<evidence type="ECO:0000313" key="2">
    <source>
        <dbReference type="Proteomes" id="UP000661607"/>
    </source>
</evidence>
<protein>
    <submittedName>
        <fullName evidence="1">NADPH:quinone reductase-like Zn-dependent oxidoreductase</fullName>
    </submittedName>
</protein>
<organism evidence="1 2">
    <name type="scientific">Nonomuraea africana</name>
    <dbReference type="NCBI Taxonomy" id="46171"/>
    <lineage>
        <taxon>Bacteria</taxon>
        <taxon>Bacillati</taxon>
        <taxon>Actinomycetota</taxon>
        <taxon>Actinomycetes</taxon>
        <taxon>Streptosporangiales</taxon>
        <taxon>Streptosporangiaceae</taxon>
        <taxon>Nonomuraea</taxon>
    </lineage>
</organism>
<evidence type="ECO:0000313" key="1">
    <source>
        <dbReference type="EMBL" id="MBE1560022.1"/>
    </source>
</evidence>
<accession>A0ABR9KER7</accession>
<gene>
    <name evidence="1" type="ORF">H4W81_002801</name>
</gene>
<keyword evidence="2" id="KW-1185">Reference proteome</keyword>
<comment type="caution">
    <text evidence="1">The sequence shown here is derived from an EMBL/GenBank/DDBJ whole genome shotgun (WGS) entry which is preliminary data.</text>
</comment>
<sequence length="103" mass="10735">MSCGTRRGCSALPRLRETAALVGLVADGGVLVPHRRLRTPGARCERCGCSPAATPQLAELVTRVEAGELQIDVADRRPLADLAAVHDEAVTGRLAGKTVLVPA</sequence>
<proteinExistence type="predicted"/>